<dbReference type="Proteomes" id="UP000673691">
    <property type="component" value="Unassembled WGS sequence"/>
</dbReference>
<keyword evidence="3" id="KW-1185">Reference proteome</keyword>
<dbReference type="AlphaFoldDB" id="A0A8H7ZWJ9"/>
<protein>
    <submittedName>
        <fullName evidence="2">Uncharacterized protein</fullName>
    </submittedName>
</protein>
<evidence type="ECO:0000313" key="2">
    <source>
        <dbReference type="EMBL" id="KAG5460769.1"/>
    </source>
</evidence>
<accession>A0A8H7ZWJ9</accession>
<evidence type="ECO:0000313" key="3">
    <source>
        <dbReference type="Proteomes" id="UP000673691"/>
    </source>
</evidence>
<proteinExistence type="predicted"/>
<reference evidence="2 3" key="1">
    <citation type="journal article" name="Sci. Rep.">
        <title>Genome-scale phylogenetic analyses confirm Olpidium as the closest living zoosporic fungus to the non-flagellated, terrestrial fungi.</title>
        <authorList>
            <person name="Chang Y."/>
            <person name="Rochon D."/>
            <person name="Sekimoto S."/>
            <person name="Wang Y."/>
            <person name="Chovatia M."/>
            <person name="Sandor L."/>
            <person name="Salamov A."/>
            <person name="Grigoriev I.V."/>
            <person name="Stajich J.E."/>
            <person name="Spatafora J.W."/>
        </authorList>
    </citation>
    <scope>NUCLEOTIDE SEQUENCE [LARGE SCALE GENOMIC DNA]</scope>
    <source>
        <strain evidence="2">S191</strain>
    </source>
</reference>
<feature type="region of interest" description="Disordered" evidence="1">
    <location>
        <begin position="1"/>
        <end position="58"/>
    </location>
</feature>
<feature type="compositionally biased region" description="Basic and acidic residues" evidence="1">
    <location>
        <begin position="36"/>
        <end position="45"/>
    </location>
</feature>
<dbReference type="OrthoDB" id="20839at2759"/>
<evidence type="ECO:0000256" key="1">
    <source>
        <dbReference type="SAM" id="MobiDB-lite"/>
    </source>
</evidence>
<sequence>MTRKLGCASGRDASGCGDDGGAYKAGSGRLKRKRSGVNERAEKPKMTLRSHKNKTLDGPADIDAAALEAFRQPEGRQLSARHKVATDVLIPLPLCELDEGRQQDTEAFLENWVCTQDQSVQPLSAVLCATAQPDQKHTAQVDDETVTCCVCIDDGDGGPNNPLIICDGPGCEVLVHAGRVTAVAVKSARQTPPVTLLYFILKNATASRRFRVRKNTGIVTVAWPPPQMLW</sequence>
<dbReference type="EMBL" id="JAEFCI010004740">
    <property type="protein sequence ID" value="KAG5460769.1"/>
    <property type="molecule type" value="Genomic_DNA"/>
</dbReference>
<organism evidence="2 3">
    <name type="scientific">Olpidium bornovanus</name>
    <dbReference type="NCBI Taxonomy" id="278681"/>
    <lineage>
        <taxon>Eukaryota</taxon>
        <taxon>Fungi</taxon>
        <taxon>Fungi incertae sedis</taxon>
        <taxon>Olpidiomycota</taxon>
        <taxon>Olpidiomycotina</taxon>
        <taxon>Olpidiomycetes</taxon>
        <taxon>Olpidiales</taxon>
        <taxon>Olpidiaceae</taxon>
        <taxon>Olpidium</taxon>
    </lineage>
</organism>
<name>A0A8H7ZWJ9_9FUNG</name>
<comment type="caution">
    <text evidence="2">The sequence shown here is derived from an EMBL/GenBank/DDBJ whole genome shotgun (WGS) entry which is preliminary data.</text>
</comment>
<gene>
    <name evidence="2" type="ORF">BJ554DRAFT_7141</name>
</gene>